<dbReference type="InterPro" id="IPR013096">
    <property type="entry name" value="Cupin_2"/>
</dbReference>
<dbReference type="PANTHER" id="PTHR46797:SF1">
    <property type="entry name" value="METHYLPHOSPHONATE SYNTHASE"/>
    <property type="match status" value="1"/>
</dbReference>
<sequence>MVKSSSTPAAANEPESDSVGSRLRQRRLALRLTLRQVAESAGLSEGFLSQLERGVHSGSIATLQKVAAALGLDVGDLFTPSENKPAVRRFTDQQGFAFGVSGRKLRLTPKQFNHLEVFLGVFEAGGSTGVEAYSHGESEELLLVVSGEVEVTVGETVHRLATLDSITYLSSEPHRVREAANDTATVLWAIAPPSY</sequence>
<proteinExistence type="predicted"/>
<dbReference type="Pfam" id="PF07883">
    <property type="entry name" value="Cupin_2"/>
    <property type="match status" value="1"/>
</dbReference>
<dbReference type="SMART" id="SM00530">
    <property type="entry name" value="HTH_XRE"/>
    <property type="match status" value="1"/>
</dbReference>
<organism evidence="4 5">
    <name type="scientific">Streptomyces cadmiisoli</name>
    <dbReference type="NCBI Taxonomy" id="2184053"/>
    <lineage>
        <taxon>Bacteria</taxon>
        <taxon>Bacillati</taxon>
        <taxon>Actinomycetota</taxon>
        <taxon>Actinomycetes</taxon>
        <taxon>Kitasatosporales</taxon>
        <taxon>Streptomycetaceae</taxon>
        <taxon>Streptomyces</taxon>
        <taxon>Streptomyces aurantiacus group</taxon>
    </lineage>
</organism>
<dbReference type="EMBL" id="CP030073">
    <property type="protein sequence ID" value="AWW41645.1"/>
    <property type="molecule type" value="Genomic_DNA"/>
</dbReference>
<name>A0A2Z4J936_9ACTN</name>
<dbReference type="CDD" id="cd00093">
    <property type="entry name" value="HTH_XRE"/>
    <property type="match status" value="1"/>
</dbReference>
<dbReference type="AlphaFoldDB" id="A0A2Z4J936"/>
<dbReference type="GeneID" id="32590773"/>
<dbReference type="GO" id="GO:0003677">
    <property type="term" value="F:DNA binding"/>
    <property type="evidence" value="ECO:0007669"/>
    <property type="project" value="UniProtKB-KW"/>
</dbReference>
<evidence type="ECO:0000256" key="2">
    <source>
        <dbReference type="SAM" id="MobiDB-lite"/>
    </source>
</evidence>
<dbReference type="Gene3D" id="1.10.260.40">
    <property type="entry name" value="lambda repressor-like DNA-binding domains"/>
    <property type="match status" value="1"/>
</dbReference>
<dbReference type="PROSITE" id="PS50943">
    <property type="entry name" value="HTH_CROC1"/>
    <property type="match status" value="1"/>
</dbReference>
<feature type="domain" description="HTH cro/C1-type" evidence="3">
    <location>
        <begin position="23"/>
        <end position="77"/>
    </location>
</feature>
<dbReference type="Proteomes" id="UP000249616">
    <property type="component" value="Chromosome"/>
</dbReference>
<accession>A0A2Z4J936</accession>
<dbReference type="CDD" id="cd02209">
    <property type="entry name" value="cupin_XRE_C"/>
    <property type="match status" value="1"/>
</dbReference>
<protein>
    <submittedName>
        <fullName evidence="4">XRE family transcriptional regulator</fullName>
    </submittedName>
</protein>
<keyword evidence="5" id="KW-1185">Reference proteome</keyword>
<dbReference type="InterPro" id="IPR010982">
    <property type="entry name" value="Lambda_DNA-bd_dom_sf"/>
</dbReference>
<dbReference type="SUPFAM" id="SSF47413">
    <property type="entry name" value="lambda repressor-like DNA-binding domains"/>
    <property type="match status" value="1"/>
</dbReference>
<gene>
    <name evidence="4" type="ORF">DN051_37495</name>
</gene>
<evidence type="ECO:0000313" key="5">
    <source>
        <dbReference type="Proteomes" id="UP000249616"/>
    </source>
</evidence>
<dbReference type="GO" id="GO:0005829">
    <property type="term" value="C:cytosol"/>
    <property type="evidence" value="ECO:0007669"/>
    <property type="project" value="TreeGrafter"/>
</dbReference>
<dbReference type="InterPro" id="IPR014710">
    <property type="entry name" value="RmlC-like_jellyroll"/>
</dbReference>
<dbReference type="RefSeq" id="WP_053762151.1">
    <property type="nucleotide sequence ID" value="NZ_CP030073.1"/>
</dbReference>
<dbReference type="KEGG" id="scad:DN051_37495"/>
<reference evidence="4 5" key="1">
    <citation type="journal article" date="2019" name="Int. J. Syst. Evol. Microbiol.">
        <title>Streptomyces cadmiisoli sp. nov., a novel actinomycete isolated from cadmium-contaminated soil.</title>
        <authorList>
            <person name="Li K."/>
            <person name="Tang X."/>
            <person name="Zhao J."/>
            <person name="Guo Y."/>
            <person name="Tang Y."/>
            <person name="Gao J."/>
        </authorList>
    </citation>
    <scope>NUCLEOTIDE SEQUENCE [LARGE SCALE GENOMIC DNA]</scope>
    <source>
        <strain evidence="4 5">ZFG47</strain>
    </source>
</reference>
<dbReference type="SUPFAM" id="SSF51182">
    <property type="entry name" value="RmlC-like cupins"/>
    <property type="match status" value="1"/>
</dbReference>
<feature type="region of interest" description="Disordered" evidence="2">
    <location>
        <begin position="1"/>
        <end position="22"/>
    </location>
</feature>
<dbReference type="InterPro" id="IPR011051">
    <property type="entry name" value="RmlC_Cupin_sf"/>
</dbReference>
<dbReference type="InterPro" id="IPR050807">
    <property type="entry name" value="TransReg_Diox_bact_type"/>
</dbReference>
<dbReference type="PANTHER" id="PTHR46797">
    <property type="entry name" value="HTH-TYPE TRANSCRIPTIONAL REGULATOR"/>
    <property type="match status" value="1"/>
</dbReference>
<dbReference type="Gene3D" id="2.60.120.10">
    <property type="entry name" value="Jelly Rolls"/>
    <property type="match status" value="1"/>
</dbReference>
<dbReference type="GO" id="GO:0003700">
    <property type="term" value="F:DNA-binding transcription factor activity"/>
    <property type="evidence" value="ECO:0007669"/>
    <property type="project" value="TreeGrafter"/>
</dbReference>
<evidence type="ECO:0000313" key="4">
    <source>
        <dbReference type="EMBL" id="AWW41645.1"/>
    </source>
</evidence>
<evidence type="ECO:0000256" key="1">
    <source>
        <dbReference type="ARBA" id="ARBA00023125"/>
    </source>
</evidence>
<dbReference type="InterPro" id="IPR001387">
    <property type="entry name" value="Cro/C1-type_HTH"/>
</dbReference>
<keyword evidence="1" id="KW-0238">DNA-binding</keyword>
<evidence type="ECO:0000259" key="3">
    <source>
        <dbReference type="PROSITE" id="PS50943"/>
    </source>
</evidence>
<dbReference type="Pfam" id="PF01381">
    <property type="entry name" value="HTH_3"/>
    <property type="match status" value="1"/>
</dbReference>